<keyword evidence="1" id="KW-0472">Membrane</keyword>
<name>A0A8K0VWF2_9PLEO</name>
<proteinExistence type="predicted"/>
<dbReference type="AlphaFoldDB" id="A0A8K0VWF2"/>
<feature type="transmembrane region" description="Helical" evidence="1">
    <location>
        <begin position="41"/>
        <end position="60"/>
    </location>
</feature>
<dbReference type="PANTHER" id="PTHR42085:SF1">
    <property type="entry name" value="F-BOX DOMAIN-CONTAINING PROTEIN"/>
    <property type="match status" value="1"/>
</dbReference>
<gene>
    <name evidence="2" type="ORF">FB567DRAFT_118677</name>
</gene>
<accession>A0A8K0VWF2</accession>
<dbReference type="InterPro" id="IPR038883">
    <property type="entry name" value="AN11006-like"/>
</dbReference>
<evidence type="ECO:0000313" key="3">
    <source>
        <dbReference type="Proteomes" id="UP000813461"/>
    </source>
</evidence>
<evidence type="ECO:0000256" key="1">
    <source>
        <dbReference type="SAM" id="Phobius"/>
    </source>
</evidence>
<evidence type="ECO:0008006" key="4">
    <source>
        <dbReference type="Google" id="ProtNLM"/>
    </source>
</evidence>
<evidence type="ECO:0000313" key="2">
    <source>
        <dbReference type="EMBL" id="KAH7081030.1"/>
    </source>
</evidence>
<reference evidence="2" key="1">
    <citation type="journal article" date="2021" name="Nat. Commun.">
        <title>Genetic determinants of endophytism in the Arabidopsis root mycobiome.</title>
        <authorList>
            <person name="Mesny F."/>
            <person name="Miyauchi S."/>
            <person name="Thiergart T."/>
            <person name="Pickel B."/>
            <person name="Atanasova L."/>
            <person name="Karlsson M."/>
            <person name="Huettel B."/>
            <person name="Barry K.W."/>
            <person name="Haridas S."/>
            <person name="Chen C."/>
            <person name="Bauer D."/>
            <person name="Andreopoulos W."/>
            <person name="Pangilinan J."/>
            <person name="LaButti K."/>
            <person name="Riley R."/>
            <person name="Lipzen A."/>
            <person name="Clum A."/>
            <person name="Drula E."/>
            <person name="Henrissat B."/>
            <person name="Kohler A."/>
            <person name="Grigoriev I.V."/>
            <person name="Martin F.M."/>
            <person name="Hacquard S."/>
        </authorList>
    </citation>
    <scope>NUCLEOTIDE SEQUENCE</scope>
    <source>
        <strain evidence="2">MPI-SDFR-AT-0120</strain>
    </source>
</reference>
<keyword evidence="1" id="KW-1133">Transmembrane helix</keyword>
<keyword evidence="3" id="KW-1185">Reference proteome</keyword>
<dbReference type="Proteomes" id="UP000813461">
    <property type="component" value="Unassembled WGS sequence"/>
</dbReference>
<dbReference type="PANTHER" id="PTHR42085">
    <property type="entry name" value="F-BOX DOMAIN-CONTAINING PROTEIN"/>
    <property type="match status" value="1"/>
</dbReference>
<comment type="caution">
    <text evidence="2">The sequence shown here is derived from an EMBL/GenBank/DDBJ whole genome shotgun (WGS) entry which is preliminary data.</text>
</comment>
<dbReference type="EMBL" id="JAGMVJ010000015">
    <property type="protein sequence ID" value="KAH7081030.1"/>
    <property type="molecule type" value="Genomic_DNA"/>
</dbReference>
<protein>
    <recommendedName>
        <fullName evidence="4">F-box domain-containing protein</fullName>
    </recommendedName>
</protein>
<dbReference type="OrthoDB" id="62952at2759"/>
<organism evidence="2 3">
    <name type="scientific">Paraphoma chrysanthemicola</name>
    <dbReference type="NCBI Taxonomy" id="798071"/>
    <lineage>
        <taxon>Eukaryota</taxon>
        <taxon>Fungi</taxon>
        <taxon>Dikarya</taxon>
        <taxon>Ascomycota</taxon>
        <taxon>Pezizomycotina</taxon>
        <taxon>Dothideomycetes</taxon>
        <taxon>Pleosporomycetidae</taxon>
        <taxon>Pleosporales</taxon>
        <taxon>Pleosporineae</taxon>
        <taxon>Phaeosphaeriaceae</taxon>
        <taxon>Paraphoma</taxon>
    </lineage>
</organism>
<keyword evidence="1" id="KW-0812">Transmembrane</keyword>
<sequence>MDNTPQCSRPTTDSAAASTIISLGSPTVWRTLLAFPLSQTAVASFLVTLIAVVLPSLLLWSYKKYKKMQEDSKKPFPFLQLPQELRDMVYEYLVEDPSYPVPSKCPKHTSTVNWMLPSSWTSSSSSSSPRHKPSNWILLTSKQIHSEYMDILCKRATFHLTVSPQNYQSSPRTPSTPSTQTIWHIALSTLNRLRSCTLRLVTTSSMLGVTDPRNMNSSDWTLARQIRQDLTSLRNVSNLTLEAKALGDPLWNPLWIWYHACQSFKNMGTVLADTSPVGPRLNRIKFSLDTWSPGENYLERDESKGGVWTWYCMKGHAVGVDGVGEVTVREFCGMLYQVCGACRPESEEEGHEE</sequence>